<dbReference type="EMBL" id="FOUI01000001">
    <property type="protein sequence ID" value="SFM11819.1"/>
    <property type="molecule type" value="Genomic_DNA"/>
</dbReference>
<evidence type="ECO:0000256" key="4">
    <source>
        <dbReference type="ARBA" id="ARBA00023049"/>
    </source>
</evidence>
<gene>
    <name evidence="5" type="ORF">SAMN05216217_101130</name>
</gene>
<proteinExistence type="predicted"/>
<evidence type="ECO:0000256" key="1">
    <source>
        <dbReference type="ARBA" id="ARBA00001947"/>
    </source>
</evidence>
<keyword evidence="6" id="KW-1185">Reference proteome</keyword>
<evidence type="ECO:0000313" key="6">
    <source>
        <dbReference type="Proteomes" id="UP000243629"/>
    </source>
</evidence>
<evidence type="ECO:0000313" key="5">
    <source>
        <dbReference type="EMBL" id="SFM11819.1"/>
    </source>
</evidence>
<name>A0A1I4N8J8_9GAMM</name>
<reference evidence="6" key="1">
    <citation type="submission" date="2016-10" db="EMBL/GenBank/DDBJ databases">
        <authorList>
            <person name="Varghese N."/>
            <person name="Submissions S."/>
        </authorList>
    </citation>
    <scope>NUCLEOTIDE SEQUENCE [LARGE SCALE GENOMIC DNA]</scope>
    <source>
        <strain evidence="6">DSM 24213</strain>
    </source>
</reference>
<organism evidence="5 6">
    <name type="scientific">Halopseudomonas yangmingensis</name>
    <dbReference type="NCBI Taxonomy" id="1720063"/>
    <lineage>
        <taxon>Bacteria</taxon>
        <taxon>Pseudomonadati</taxon>
        <taxon>Pseudomonadota</taxon>
        <taxon>Gammaproteobacteria</taxon>
        <taxon>Pseudomonadales</taxon>
        <taxon>Pseudomonadaceae</taxon>
        <taxon>Halopseudomonas</taxon>
    </lineage>
</organism>
<dbReference type="AlphaFoldDB" id="A0A1I4N8J8"/>
<dbReference type="SMART" id="SM01154">
    <property type="entry name" value="DUF1704"/>
    <property type="match status" value="1"/>
</dbReference>
<evidence type="ECO:0000256" key="2">
    <source>
        <dbReference type="ARBA" id="ARBA00022670"/>
    </source>
</evidence>
<evidence type="ECO:0008006" key="7">
    <source>
        <dbReference type="Google" id="ProtNLM"/>
    </source>
</evidence>
<keyword evidence="3" id="KW-0378">Hydrolase</keyword>
<keyword evidence="2" id="KW-0645">Protease</keyword>
<sequence>MGSWRVRQLDCPAKPCTGLSNPGCPQINPESQPAWRLFAEPRNLHAVFSKVKSMAVKQSEQYQLVIRSLSDRLVEAQAPIRVLDAIKWDDGLRETFFRNQCQSLPAVDADYYASRPLGFDPAERLQLFQDIERDITRQLGTFNPVGQIMRRMCREYRMVIRMLEGRGTAEFGRISQELYGSASDAFHAGDPTITDLGIMLSESLSNIGNDLGREPKTISAADAVDILQARMNEAFPDDQAVRVFESDGIVADAAAGADYIKIRSDALFNQRDLNILAVHEGMVHVATSLNGQHQPICTFLAKGPPSSTVTQEGLAILMEVITFNSYPARLRKLTNRTRAIQLAESGADFLEVFRFYQGEGYSDEDSYTNASRVFRGSSANGLPFTKDLAYLKGFILTYNYIQLAVRQGKLQQIPLLFCGKTTLEDMRTLGQLVEEGLVVPPRYLPAPFADLNALSAWMCFSGFLTKLSLDRIEADYANIL</sequence>
<dbReference type="GO" id="GO:0008237">
    <property type="term" value="F:metallopeptidase activity"/>
    <property type="evidence" value="ECO:0007669"/>
    <property type="project" value="UniProtKB-KW"/>
</dbReference>
<protein>
    <recommendedName>
        <fullName evidence="7">Flavohemoglobin expression-modulating QEGLA motif protein</fullName>
    </recommendedName>
</protein>
<dbReference type="NCBIfam" id="TIGR02421">
    <property type="entry name" value="QEGLA"/>
    <property type="match status" value="1"/>
</dbReference>
<dbReference type="PANTHER" id="PTHR31817">
    <property type="match status" value="1"/>
</dbReference>
<dbReference type="Proteomes" id="UP000243629">
    <property type="component" value="Unassembled WGS sequence"/>
</dbReference>
<keyword evidence="4" id="KW-0482">Metalloprotease</keyword>
<accession>A0A1I4N8J8</accession>
<comment type="cofactor">
    <cofactor evidence="1">
        <name>Zn(2+)</name>
        <dbReference type="ChEBI" id="CHEBI:29105"/>
    </cofactor>
</comment>
<dbReference type="PANTHER" id="PTHR31817:SF0">
    <property type="entry name" value="CHROMOSOME UNDETERMINED SCAFFOLD_67, WHOLE GENOME SHOTGUN SEQUENCE"/>
    <property type="match status" value="1"/>
</dbReference>
<dbReference type="InterPro" id="IPR012548">
    <property type="entry name" value="MATCAP"/>
</dbReference>
<dbReference type="InterPro" id="IPR012656">
    <property type="entry name" value="CHP02421_QEGLA"/>
</dbReference>
<dbReference type="Pfam" id="PF08014">
    <property type="entry name" value="MATCAP"/>
    <property type="match status" value="1"/>
</dbReference>
<dbReference type="GO" id="GO:0080164">
    <property type="term" value="P:regulation of nitric oxide metabolic process"/>
    <property type="evidence" value="ECO:0007669"/>
    <property type="project" value="TreeGrafter"/>
</dbReference>
<dbReference type="STRING" id="1720063.SAMN05216217_101130"/>
<dbReference type="GO" id="GO:0006508">
    <property type="term" value="P:proteolysis"/>
    <property type="evidence" value="ECO:0007669"/>
    <property type="project" value="UniProtKB-KW"/>
</dbReference>
<evidence type="ECO:0000256" key="3">
    <source>
        <dbReference type="ARBA" id="ARBA00022801"/>
    </source>
</evidence>